<dbReference type="Proteomes" id="UP001155840">
    <property type="component" value="Unassembled WGS sequence"/>
</dbReference>
<accession>A0AA43ZFK4</accession>
<evidence type="ECO:0000313" key="1">
    <source>
        <dbReference type="EMBL" id="NHT75907.1"/>
    </source>
</evidence>
<dbReference type="InterPro" id="IPR011681">
    <property type="entry name" value="GcrA"/>
</dbReference>
<reference evidence="2" key="1">
    <citation type="submission" date="2020-03" db="EMBL/GenBank/DDBJ databases">
        <title>Ferranicluibacter endophyticum gen. nov., sp. nov., a new genus isolated from Rubus ulmifolius Schott. stem.</title>
        <authorList>
            <person name="Roca-Couso R."/>
            <person name="Flores-Felix J.D."/>
            <person name="Igual J.M."/>
            <person name="Rivas R."/>
        </authorList>
    </citation>
    <scope>NUCLEOTIDE SEQUENCE</scope>
    <source>
        <strain evidence="2">CRRU44</strain>
    </source>
</reference>
<evidence type="ECO:0000313" key="2">
    <source>
        <dbReference type="EMBL" id="NHT75967.1"/>
    </source>
</evidence>
<dbReference type="AlphaFoldDB" id="A0AA43ZFK4"/>
<comment type="caution">
    <text evidence="2">The sequence shown here is derived from an EMBL/GenBank/DDBJ whole genome shotgun (WGS) entry which is preliminary data.</text>
</comment>
<sequence length="174" mass="19098">MSEWTEERIDSLRFMWSEGLSASEIATRLGGLTRNAVIGKVHRLKLHNRVGVAKEIQANTPQVKVAEVPKVAMAASIAKVVVRPAPRIASTAAPRLELPEMMGSVLKPVPLLKTLVDLNKDDCRWPVNGERAETRFCCHAVSQGSSYCEYHRLAAKGSGTVSERLAARELRRAA</sequence>
<dbReference type="RefSeq" id="WP_167128252.1">
    <property type="nucleotide sequence ID" value="NZ_JAANCM010000004.1"/>
</dbReference>
<keyword evidence="3" id="KW-1185">Reference proteome</keyword>
<name>A0AA43ZFK4_9HYPH</name>
<dbReference type="EMBL" id="JAANCM010000004">
    <property type="protein sequence ID" value="NHT75907.1"/>
    <property type="molecule type" value="Genomic_DNA"/>
</dbReference>
<dbReference type="Gene3D" id="1.10.10.60">
    <property type="entry name" value="Homeodomain-like"/>
    <property type="match status" value="1"/>
</dbReference>
<evidence type="ECO:0000313" key="3">
    <source>
        <dbReference type="Proteomes" id="UP001155840"/>
    </source>
</evidence>
<proteinExistence type="predicted"/>
<gene>
    <name evidence="1" type="ORF">G8E10_09130</name>
    <name evidence="2" type="ORF">G8E10_09465</name>
</gene>
<dbReference type="EMBL" id="JAANCM010000004">
    <property type="protein sequence ID" value="NHT75967.1"/>
    <property type="molecule type" value="Genomic_DNA"/>
</dbReference>
<protein>
    <submittedName>
        <fullName evidence="2">GcrA cell cycle regulator</fullName>
    </submittedName>
</protein>
<organism evidence="2 3">
    <name type="scientific">Ferranicluibacter rubi</name>
    <dbReference type="NCBI Taxonomy" id="2715133"/>
    <lineage>
        <taxon>Bacteria</taxon>
        <taxon>Pseudomonadati</taxon>
        <taxon>Pseudomonadota</taxon>
        <taxon>Alphaproteobacteria</taxon>
        <taxon>Hyphomicrobiales</taxon>
        <taxon>Rhizobiaceae</taxon>
        <taxon>Ferranicluibacter</taxon>
    </lineage>
</organism>
<dbReference type="Pfam" id="PF07750">
    <property type="entry name" value="GcrA"/>
    <property type="match status" value="1"/>
</dbReference>